<comment type="caution">
    <text evidence="2">The sequence shown here is derived from an EMBL/GenBank/DDBJ whole genome shotgun (WGS) entry which is preliminary data.</text>
</comment>
<dbReference type="EMBL" id="JASITI010000010">
    <property type="protein sequence ID" value="MDK9496170.1"/>
    <property type="molecule type" value="Genomic_DNA"/>
</dbReference>
<reference evidence="2 3" key="1">
    <citation type="submission" date="2023-05" db="EMBL/GenBank/DDBJ databases">
        <title>Sequencing and Assembly of Streptomyces sp. NP73.</title>
        <authorList>
            <person name="Konwar A.N."/>
            <person name="Saikia K."/>
            <person name="Thakur D."/>
        </authorList>
    </citation>
    <scope>NUCLEOTIDE SEQUENCE [LARGE SCALE GENOMIC DNA]</scope>
    <source>
        <strain evidence="2 3">NP73</strain>
    </source>
</reference>
<protein>
    <submittedName>
        <fullName evidence="2">Uncharacterized protein</fullName>
    </submittedName>
</protein>
<name>A0ABT7GTD6_9ACTN</name>
<accession>A0ABT7GTD6</accession>
<feature type="compositionally biased region" description="Basic and acidic residues" evidence="1">
    <location>
        <begin position="153"/>
        <end position="162"/>
    </location>
</feature>
<feature type="region of interest" description="Disordered" evidence="1">
    <location>
        <begin position="148"/>
        <end position="171"/>
    </location>
</feature>
<dbReference type="Proteomes" id="UP001223390">
    <property type="component" value="Unassembled WGS sequence"/>
</dbReference>
<evidence type="ECO:0000313" key="2">
    <source>
        <dbReference type="EMBL" id="MDK9496170.1"/>
    </source>
</evidence>
<gene>
    <name evidence="2" type="ORF">QEZ40_000513</name>
</gene>
<keyword evidence="3" id="KW-1185">Reference proteome</keyword>
<evidence type="ECO:0000256" key="1">
    <source>
        <dbReference type="SAM" id="MobiDB-lite"/>
    </source>
</evidence>
<proteinExistence type="predicted"/>
<sequence length="185" mass="19638">MLGLDHLKRGQQPVGAAVLVLPGDVAAFGAEEPFQDAELAVRLGHRQDDQLNPVASCPVQSRHGAGLGRVGQGQLHHYVQPGGARVCLDLRLPPAGHRPYPGAGRPYVPFQQRLVLPVGLLVEIAADPDRSSPALEHVVDDVGSRGLAAAGRTGDDHDDWPVLRDGTGGPCRQQDVGQDLAYLRL</sequence>
<organism evidence="2 3">
    <name type="scientific">Streptomyces katrae</name>
    <dbReference type="NCBI Taxonomy" id="68223"/>
    <lineage>
        <taxon>Bacteria</taxon>
        <taxon>Bacillati</taxon>
        <taxon>Actinomycetota</taxon>
        <taxon>Actinomycetes</taxon>
        <taxon>Kitasatosporales</taxon>
        <taxon>Streptomycetaceae</taxon>
        <taxon>Streptomyces</taxon>
    </lineage>
</organism>
<evidence type="ECO:0000313" key="3">
    <source>
        <dbReference type="Proteomes" id="UP001223390"/>
    </source>
</evidence>